<feature type="transmembrane region" description="Helical" evidence="1">
    <location>
        <begin position="203"/>
        <end position="221"/>
    </location>
</feature>
<dbReference type="Proteomes" id="UP001153069">
    <property type="component" value="Unassembled WGS sequence"/>
</dbReference>
<sequence length="259" mass="29466">MQQKANPNQRRVLASVVRFIKNADIRLSRPSEMDEKRKWCQQNNNEMSWSGFWQVPWRRWYLVISVVTLVIANYCFAEVFVFVANRHGAVLFDPVLALFDPIDNSVAISLVLYSSMGLYFSDQLFRPRALLAGNHSLFLVISIRAITLLLTPLEAPPKVIPLGDPVLRLLFHTSTDYTKDLFFSGHTATTTLMCLNARGWRRNVLLLSTLLVATGVLLQHAHYTVDVVGAPFIAFTCYKIAVWFDAIMPYKVCSKVCIH</sequence>
<evidence type="ECO:0000259" key="2">
    <source>
        <dbReference type="Pfam" id="PF14360"/>
    </source>
</evidence>
<organism evidence="3 4">
    <name type="scientific">Seminavis robusta</name>
    <dbReference type="NCBI Taxonomy" id="568900"/>
    <lineage>
        <taxon>Eukaryota</taxon>
        <taxon>Sar</taxon>
        <taxon>Stramenopiles</taxon>
        <taxon>Ochrophyta</taxon>
        <taxon>Bacillariophyta</taxon>
        <taxon>Bacillariophyceae</taxon>
        <taxon>Bacillariophycidae</taxon>
        <taxon>Naviculales</taxon>
        <taxon>Naviculaceae</taxon>
        <taxon>Seminavis</taxon>
    </lineage>
</organism>
<dbReference type="InterPro" id="IPR025749">
    <property type="entry name" value="Sphingomyelin_synth-like_dom"/>
</dbReference>
<keyword evidence="1" id="KW-0472">Membrane</keyword>
<keyword evidence="4" id="KW-1185">Reference proteome</keyword>
<dbReference type="OrthoDB" id="58298at2759"/>
<feature type="domain" description="Sphingomyelin synthase-like" evidence="2">
    <location>
        <begin position="180"/>
        <end position="239"/>
    </location>
</feature>
<accession>A0A9N8H695</accession>
<evidence type="ECO:0000313" key="3">
    <source>
        <dbReference type="EMBL" id="CAB9501342.1"/>
    </source>
</evidence>
<evidence type="ECO:0000256" key="1">
    <source>
        <dbReference type="SAM" id="Phobius"/>
    </source>
</evidence>
<evidence type="ECO:0000313" key="4">
    <source>
        <dbReference type="Proteomes" id="UP001153069"/>
    </source>
</evidence>
<feature type="transmembrane region" description="Helical" evidence="1">
    <location>
        <begin position="227"/>
        <end position="246"/>
    </location>
</feature>
<keyword evidence="1" id="KW-1133">Transmembrane helix</keyword>
<comment type="caution">
    <text evidence="3">The sequence shown here is derived from an EMBL/GenBank/DDBJ whole genome shotgun (WGS) entry which is preliminary data.</text>
</comment>
<dbReference type="EMBL" id="CAICTM010000105">
    <property type="protein sequence ID" value="CAB9501342.1"/>
    <property type="molecule type" value="Genomic_DNA"/>
</dbReference>
<keyword evidence="1" id="KW-0812">Transmembrane</keyword>
<proteinExistence type="predicted"/>
<reference evidence="3" key="1">
    <citation type="submission" date="2020-06" db="EMBL/GenBank/DDBJ databases">
        <authorList>
            <consortium name="Plant Systems Biology data submission"/>
        </authorList>
    </citation>
    <scope>NUCLEOTIDE SEQUENCE</scope>
    <source>
        <strain evidence="3">D6</strain>
    </source>
</reference>
<gene>
    <name evidence="3" type="ORF">SEMRO_106_G053430.1</name>
</gene>
<dbReference type="AlphaFoldDB" id="A0A9N8H695"/>
<feature type="transmembrane region" description="Helical" evidence="1">
    <location>
        <begin position="104"/>
        <end position="121"/>
    </location>
</feature>
<feature type="transmembrane region" description="Helical" evidence="1">
    <location>
        <begin position="60"/>
        <end position="84"/>
    </location>
</feature>
<dbReference type="Pfam" id="PF14360">
    <property type="entry name" value="PAP2_C"/>
    <property type="match status" value="1"/>
</dbReference>
<protein>
    <recommendedName>
        <fullName evidence="2">Sphingomyelin synthase-like domain-containing protein</fullName>
    </recommendedName>
</protein>
<name>A0A9N8H695_9STRA</name>